<dbReference type="PANTHER" id="PTHR46517">
    <property type="entry name" value="FRUCTOSE-2,6-BISPHOSPHATASE TIGAR"/>
    <property type="match status" value="1"/>
</dbReference>
<evidence type="ECO:0000256" key="6">
    <source>
        <dbReference type="PIRSR" id="PIRSR613078-2"/>
    </source>
</evidence>
<evidence type="ECO:0000256" key="5">
    <source>
        <dbReference type="PIRSR" id="PIRSR613078-1"/>
    </source>
</evidence>
<dbReference type="STRING" id="623744.A0A553MMY1"/>
<comment type="caution">
    <text evidence="7">The sequence shown here is derived from an EMBL/GenBank/DDBJ whole genome shotgun (WGS) entry which is preliminary data.</text>
</comment>
<reference evidence="7 8" key="1">
    <citation type="journal article" date="2019" name="Sci. Data">
        <title>Hybrid genome assembly and annotation of Danionella translucida.</title>
        <authorList>
            <person name="Kadobianskyi M."/>
            <person name="Schulze L."/>
            <person name="Schuelke M."/>
            <person name="Judkewitz B."/>
        </authorList>
    </citation>
    <scope>NUCLEOTIDE SEQUENCE [LARGE SCALE GENOMIC DNA]</scope>
    <source>
        <strain evidence="7 8">Bolton</strain>
    </source>
</reference>
<dbReference type="Pfam" id="PF00300">
    <property type="entry name" value="His_Phos_1"/>
    <property type="match status" value="1"/>
</dbReference>
<dbReference type="GO" id="GO:0005829">
    <property type="term" value="C:cytosol"/>
    <property type="evidence" value="ECO:0007669"/>
    <property type="project" value="TreeGrafter"/>
</dbReference>
<evidence type="ECO:0000256" key="2">
    <source>
        <dbReference type="ARBA" id="ARBA00013067"/>
    </source>
</evidence>
<keyword evidence="3" id="KW-0378">Hydrolase</keyword>
<dbReference type="PANTHER" id="PTHR46517:SF3">
    <property type="entry name" value="FRUCTOSE-2,6-BISPHOSPHATASE TIGAR A-RELATED"/>
    <property type="match status" value="1"/>
</dbReference>
<feature type="binding site" evidence="6">
    <location>
        <begin position="10"/>
        <end position="17"/>
    </location>
    <ligand>
        <name>substrate</name>
    </ligand>
</feature>
<evidence type="ECO:0000256" key="3">
    <source>
        <dbReference type="ARBA" id="ARBA00022801"/>
    </source>
</evidence>
<evidence type="ECO:0000313" key="8">
    <source>
        <dbReference type="Proteomes" id="UP000316079"/>
    </source>
</evidence>
<feature type="active site" description="Proton donor/acceptor" evidence="5">
    <location>
        <position position="89"/>
    </location>
</feature>
<dbReference type="InterPro" id="IPR029033">
    <property type="entry name" value="His_PPase_superfam"/>
</dbReference>
<name>A0A553MMY1_9TELE</name>
<evidence type="ECO:0000313" key="7">
    <source>
        <dbReference type="EMBL" id="TRY54548.1"/>
    </source>
</evidence>
<evidence type="ECO:0000256" key="4">
    <source>
        <dbReference type="ARBA" id="ARBA00038362"/>
    </source>
</evidence>
<dbReference type="GO" id="GO:0043456">
    <property type="term" value="P:regulation of pentose-phosphate shunt"/>
    <property type="evidence" value="ECO:0007669"/>
    <property type="project" value="TreeGrafter"/>
</dbReference>
<dbReference type="SUPFAM" id="SSF53254">
    <property type="entry name" value="Phosphoglycerate mutase-like"/>
    <property type="match status" value="1"/>
</dbReference>
<comment type="catalytic activity">
    <reaction evidence="1">
        <text>beta-D-fructose 2,6-bisphosphate + H2O = beta-D-fructose 6-phosphate + phosphate</text>
        <dbReference type="Rhea" id="RHEA:17289"/>
        <dbReference type="ChEBI" id="CHEBI:15377"/>
        <dbReference type="ChEBI" id="CHEBI:43474"/>
        <dbReference type="ChEBI" id="CHEBI:57634"/>
        <dbReference type="ChEBI" id="CHEBI:58579"/>
        <dbReference type="EC" id="3.1.3.46"/>
    </reaction>
</comment>
<evidence type="ECO:0000256" key="1">
    <source>
        <dbReference type="ARBA" id="ARBA00000464"/>
    </source>
</evidence>
<dbReference type="PROSITE" id="PS00175">
    <property type="entry name" value="PG_MUTASE"/>
    <property type="match status" value="1"/>
</dbReference>
<accession>A0A553MMY1</accession>
<dbReference type="CDD" id="cd07067">
    <property type="entry name" value="HP_PGM_like"/>
    <property type="match status" value="1"/>
</dbReference>
<dbReference type="InterPro" id="IPR013078">
    <property type="entry name" value="His_Pase_superF_clade-1"/>
</dbReference>
<dbReference type="GO" id="GO:0004331">
    <property type="term" value="F:fructose-2,6-bisphosphate 2-phosphatase activity"/>
    <property type="evidence" value="ECO:0007669"/>
    <property type="project" value="UniProtKB-EC"/>
</dbReference>
<keyword evidence="8" id="KW-1185">Reference proteome</keyword>
<proteinExistence type="inferred from homology"/>
<dbReference type="Gene3D" id="3.40.50.1240">
    <property type="entry name" value="Phosphoglycerate mutase-like"/>
    <property type="match status" value="1"/>
</dbReference>
<dbReference type="EC" id="3.1.3.46" evidence="2"/>
<feature type="binding site" evidence="6">
    <location>
        <position position="61"/>
    </location>
    <ligand>
        <name>substrate</name>
    </ligand>
</feature>
<dbReference type="InterPro" id="IPR001345">
    <property type="entry name" value="PG/BPGM_mutase_AS"/>
</dbReference>
<dbReference type="GO" id="GO:0045820">
    <property type="term" value="P:negative regulation of glycolytic process"/>
    <property type="evidence" value="ECO:0007669"/>
    <property type="project" value="TreeGrafter"/>
</dbReference>
<dbReference type="SMART" id="SM00855">
    <property type="entry name" value="PGAM"/>
    <property type="match status" value="1"/>
</dbReference>
<dbReference type="EMBL" id="SRMA01027343">
    <property type="protein sequence ID" value="TRY54548.1"/>
    <property type="molecule type" value="Genomic_DNA"/>
</dbReference>
<dbReference type="InterPro" id="IPR051695">
    <property type="entry name" value="Phosphoglycerate_Mutase"/>
</dbReference>
<organism evidence="7 8">
    <name type="scientific">Danionella cerebrum</name>
    <dbReference type="NCBI Taxonomy" id="2873325"/>
    <lineage>
        <taxon>Eukaryota</taxon>
        <taxon>Metazoa</taxon>
        <taxon>Chordata</taxon>
        <taxon>Craniata</taxon>
        <taxon>Vertebrata</taxon>
        <taxon>Euteleostomi</taxon>
        <taxon>Actinopterygii</taxon>
        <taxon>Neopterygii</taxon>
        <taxon>Teleostei</taxon>
        <taxon>Ostariophysi</taxon>
        <taxon>Cypriniformes</taxon>
        <taxon>Danionidae</taxon>
        <taxon>Danioninae</taxon>
        <taxon>Danionella</taxon>
    </lineage>
</organism>
<gene>
    <name evidence="7" type="ORF">DNTS_033412</name>
</gene>
<feature type="active site" description="Tele-phosphohistidine intermediate" evidence="5">
    <location>
        <position position="11"/>
    </location>
</feature>
<dbReference type="Proteomes" id="UP000316079">
    <property type="component" value="Unassembled WGS sequence"/>
</dbReference>
<sequence>MLAFGLTIVRHGETQCNKDGLLQGQKIDSSLSDIGIRQAEAAGDYLRDVQFSNVFVSPMKRAKQTAEIIVRNNRKCPDLELIEDPSLIERCFGVAEGGRVIDMKNMAKVAGQSLPEFTPPQGESMEQVTVRIKEFLKTMFQRLVNTHQHYVHNAETNKTVGATLGRPDDGASNLPVHTLLVGHGAYMGIAMHYFFEELKCPLPRGLEPGQQFSLCPNTGMCRFIITLKCTNTDPVLSEIKCVFINRSEHMKPDWEKFVN</sequence>
<dbReference type="OrthoDB" id="354304at2759"/>
<protein>
    <recommendedName>
        <fullName evidence="2">fructose-2,6-bisphosphate 2-phosphatase</fullName>
        <ecNumber evidence="2">3.1.3.46</ecNumber>
    </recommendedName>
</protein>
<comment type="similarity">
    <text evidence="4">Belongs to the phosphoglycerate mutase family.</text>
</comment>
<dbReference type="AlphaFoldDB" id="A0A553MMY1"/>